<dbReference type="AlphaFoldDB" id="A0A7J7JTR6"/>
<dbReference type="EMBL" id="VXIV02001912">
    <property type="protein sequence ID" value="KAF6028778.1"/>
    <property type="molecule type" value="Genomic_DNA"/>
</dbReference>
<name>A0A7J7JTR6_BUGNE</name>
<keyword evidence="2 5" id="KW-0238">DNA-binding</keyword>
<dbReference type="Pfam" id="PF05920">
    <property type="entry name" value="Homeobox_KN"/>
    <property type="match status" value="1"/>
</dbReference>
<protein>
    <recommendedName>
        <fullName evidence="7">Homeobox domain-containing protein</fullName>
    </recommendedName>
</protein>
<dbReference type="GO" id="GO:0005634">
    <property type="term" value="C:nucleus"/>
    <property type="evidence" value="ECO:0007669"/>
    <property type="project" value="UniProtKB-SubCell"/>
</dbReference>
<evidence type="ECO:0000313" key="9">
    <source>
        <dbReference type="Proteomes" id="UP000593567"/>
    </source>
</evidence>
<evidence type="ECO:0000256" key="4">
    <source>
        <dbReference type="ARBA" id="ARBA00023242"/>
    </source>
</evidence>
<feature type="domain" description="Homeobox" evidence="7">
    <location>
        <begin position="51"/>
        <end position="114"/>
    </location>
</feature>
<keyword evidence="4 5" id="KW-0539">Nucleus</keyword>
<dbReference type="GO" id="GO:0006355">
    <property type="term" value="P:regulation of DNA-templated transcription"/>
    <property type="evidence" value="ECO:0007669"/>
    <property type="project" value="InterPro"/>
</dbReference>
<dbReference type="InterPro" id="IPR050224">
    <property type="entry name" value="TALE_homeobox"/>
</dbReference>
<evidence type="ECO:0000313" key="8">
    <source>
        <dbReference type="EMBL" id="KAF6028778.1"/>
    </source>
</evidence>
<evidence type="ECO:0000256" key="6">
    <source>
        <dbReference type="SAM" id="MobiDB-lite"/>
    </source>
</evidence>
<feature type="DNA-binding region" description="Homeobox" evidence="5">
    <location>
        <begin position="53"/>
        <end position="115"/>
    </location>
</feature>
<dbReference type="Gene3D" id="1.10.10.60">
    <property type="entry name" value="Homeodomain-like"/>
    <property type="match status" value="1"/>
</dbReference>
<comment type="caution">
    <text evidence="8">The sequence shown here is derived from an EMBL/GenBank/DDBJ whole genome shotgun (WGS) entry which is preliminary data.</text>
</comment>
<dbReference type="InterPro" id="IPR008422">
    <property type="entry name" value="KN_HD"/>
</dbReference>
<dbReference type="InterPro" id="IPR009057">
    <property type="entry name" value="Homeodomain-like_sf"/>
</dbReference>
<dbReference type="Proteomes" id="UP000593567">
    <property type="component" value="Unassembled WGS sequence"/>
</dbReference>
<evidence type="ECO:0000256" key="5">
    <source>
        <dbReference type="PROSITE-ProRule" id="PRU00108"/>
    </source>
</evidence>
<feature type="compositionally biased region" description="Polar residues" evidence="6">
    <location>
        <begin position="1"/>
        <end position="11"/>
    </location>
</feature>
<dbReference type="SUPFAM" id="SSF46689">
    <property type="entry name" value="Homeodomain-like"/>
    <property type="match status" value="1"/>
</dbReference>
<dbReference type="PANTHER" id="PTHR11850">
    <property type="entry name" value="HOMEOBOX PROTEIN TRANSCRIPTION FACTORS"/>
    <property type="match status" value="1"/>
</dbReference>
<evidence type="ECO:0000256" key="3">
    <source>
        <dbReference type="ARBA" id="ARBA00023155"/>
    </source>
</evidence>
<evidence type="ECO:0000256" key="1">
    <source>
        <dbReference type="ARBA" id="ARBA00009661"/>
    </source>
</evidence>
<feature type="compositionally biased region" description="Basic residues" evidence="6">
    <location>
        <begin position="50"/>
        <end position="60"/>
    </location>
</feature>
<evidence type="ECO:0000259" key="7">
    <source>
        <dbReference type="PROSITE" id="PS50071"/>
    </source>
</evidence>
<dbReference type="CDD" id="cd00086">
    <property type="entry name" value="homeodomain"/>
    <property type="match status" value="1"/>
</dbReference>
<keyword evidence="9" id="KW-1185">Reference proteome</keyword>
<dbReference type="PROSITE" id="PS50071">
    <property type="entry name" value="HOMEOBOX_2"/>
    <property type="match status" value="1"/>
</dbReference>
<comment type="subcellular location">
    <subcellularLocation>
        <location evidence="5">Nucleus</location>
    </subcellularLocation>
</comment>
<reference evidence="8" key="1">
    <citation type="submission" date="2020-06" db="EMBL/GenBank/DDBJ databases">
        <title>Draft genome of Bugula neritina, a colonial animal packing powerful symbionts and potential medicines.</title>
        <authorList>
            <person name="Rayko M."/>
        </authorList>
    </citation>
    <scope>NUCLEOTIDE SEQUENCE [LARGE SCALE GENOMIC DNA]</scope>
    <source>
        <strain evidence="8">Kwan_BN1</strain>
    </source>
</reference>
<keyword evidence="3 5" id="KW-0371">Homeobox</keyword>
<dbReference type="SMART" id="SM00389">
    <property type="entry name" value="HOX"/>
    <property type="match status" value="1"/>
</dbReference>
<evidence type="ECO:0000256" key="2">
    <source>
        <dbReference type="ARBA" id="ARBA00023125"/>
    </source>
</evidence>
<accession>A0A7J7JTR6</accession>
<organism evidence="8 9">
    <name type="scientific">Bugula neritina</name>
    <name type="common">Brown bryozoan</name>
    <name type="synonym">Sertularia neritina</name>
    <dbReference type="NCBI Taxonomy" id="10212"/>
    <lineage>
        <taxon>Eukaryota</taxon>
        <taxon>Metazoa</taxon>
        <taxon>Spiralia</taxon>
        <taxon>Lophotrochozoa</taxon>
        <taxon>Bryozoa</taxon>
        <taxon>Gymnolaemata</taxon>
        <taxon>Cheilostomatida</taxon>
        <taxon>Flustrina</taxon>
        <taxon>Buguloidea</taxon>
        <taxon>Bugulidae</taxon>
        <taxon>Bugula</taxon>
    </lineage>
</organism>
<feature type="region of interest" description="Disordered" evidence="6">
    <location>
        <begin position="1"/>
        <end position="62"/>
    </location>
</feature>
<proteinExistence type="inferred from homology"/>
<sequence>MHDVSRQSSVSLHPPDSLEEDGSEQGDGIDHSMGSGEGTNDEDGEDRLNGKPRQKKRGIFPKHATTAMRAWLFQHLNHPYPSEDQKKTLSELTGLKILQVNNWFINARRRIVQPMIDQSNRGGQGT</sequence>
<dbReference type="InterPro" id="IPR001356">
    <property type="entry name" value="HD"/>
</dbReference>
<dbReference type="FunFam" id="1.10.10.60:FF:000004">
    <property type="entry name" value="Meis2 homeobox isoform 2c"/>
    <property type="match status" value="1"/>
</dbReference>
<dbReference type="GO" id="GO:0003677">
    <property type="term" value="F:DNA binding"/>
    <property type="evidence" value="ECO:0007669"/>
    <property type="project" value="UniProtKB-UniRule"/>
</dbReference>
<comment type="similarity">
    <text evidence="1">Belongs to the TALE/MEIS homeobox family.</text>
</comment>
<gene>
    <name evidence="8" type="ORF">EB796_012918</name>
</gene>
<dbReference type="OrthoDB" id="10056939at2759"/>